<evidence type="ECO:0000313" key="7">
    <source>
        <dbReference type="EMBL" id="VIO64344.1"/>
    </source>
</evidence>
<feature type="transmembrane region" description="Helical" evidence="5">
    <location>
        <begin position="681"/>
        <end position="698"/>
    </location>
</feature>
<dbReference type="GO" id="GO:0005524">
    <property type="term" value="F:ATP binding"/>
    <property type="evidence" value="ECO:0007669"/>
    <property type="project" value="InterPro"/>
</dbReference>
<dbReference type="AlphaFoldDB" id="A0A4E9EMZ4"/>
<name>A0A4E9EMZ4_GIBZA</name>
<dbReference type="SMART" id="SM00220">
    <property type="entry name" value="S_TKc"/>
    <property type="match status" value="1"/>
</dbReference>
<feature type="compositionally biased region" description="Low complexity" evidence="4">
    <location>
        <begin position="334"/>
        <end position="343"/>
    </location>
</feature>
<feature type="transmembrane region" description="Helical" evidence="5">
    <location>
        <begin position="552"/>
        <end position="574"/>
    </location>
</feature>
<dbReference type="InterPro" id="IPR036770">
    <property type="entry name" value="Ankyrin_rpt-contain_sf"/>
</dbReference>
<feature type="domain" description="Protein kinase" evidence="6">
    <location>
        <begin position="47"/>
        <end position="320"/>
    </location>
</feature>
<sequence length="874" mass="98441">MQSLIDKNLSEIIRDYKLTTRYEDNLTVHLHNDPDTHPSAPQRRERWKEVRTIGQGGQSEVVLETCVDGGRRFTERAVKKIRLQGDPKRRYESELGAIVKFSHDRYSKYFVKLLGWFTSSTKLYMAMEYFPAGDLYSYVRKHQGLPEEDCRQITCQLLSAIAAMHTEGFAHRDIKPQNILIYSHPHPDTQGSWWVKLGDFGISKKIGVDPNITTSSVGTMLYMAPELFHVNYSEILTSDYREADIWSLGITIFFILTNAVPFQTPASTIKFAQNSGEPFPYAFLEHYGVTEEGQAFIRETLRPEPGTRSNVAMAMDHAWIQALFPSAPASGTQSRPSTISSRRSSMDDDGVTQGATTEISTLSSQPVSQGQYGERHCASNPPRQQAPSQGSFETATVNEATADVYTGTHNRPFAENKSETLLNIKRLHDAALRGRVNDVKMLLDQGVSPAAFYDGKSPLHTSAMCGSVESTRLLLEKGADIEAKDKNGRTALLIAVTFSKHEIFKLLLEKGADIEAKSKADKTVLTEAILAGNSLTVNLLLKKGANIKVKDITGSIVLLIAIIYFKYKIFKLLLKKGVNIKLLFKKGINIKIKNKNSNIILLIAIIFSKYKIFKLLLKKSINIKLLLKKGINIKIKNKNNNIILLIAIRFSKYKILKLLLKKSINIKLLLKKGINIKIKNKANKIVLFIAILILNYRILKLLLKKSINIKIKNKNNNIILFIAIIFSKYKIFKLLLKKGINIKVKNIINKIILFIAILILNYKIFKLLLKKGINIKIKNKNSNIILLIAIRFSKYKILKLLLKKGTNIKVKNKNSSIALLIAIIFSKYEILKLLLEKGANVNARDESGRTSLTLAQICKKKPVVDVLLRHGAMN</sequence>
<dbReference type="Pfam" id="PF12796">
    <property type="entry name" value="Ank_2"/>
    <property type="match status" value="3"/>
</dbReference>
<gene>
    <name evidence="7" type="ORF">FUG_LOCUS562489</name>
</gene>
<evidence type="ECO:0000256" key="5">
    <source>
        <dbReference type="SAM" id="Phobius"/>
    </source>
</evidence>
<keyword evidence="2 3" id="KW-0040">ANK repeat</keyword>
<evidence type="ECO:0000256" key="4">
    <source>
        <dbReference type="SAM" id="MobiDB-lite"/>
    </source>
</evidence>
<feature type="region of interest" description="Disordered" evidence="4">
    <location>
        <begin position="326"/>
        <end position="392"/>
    </location>
</feature>
<keyword evidence="5" id="KW-1133">Transmembrane helix</keyword>
<proteinExistence type="predicted"/>
<feature type="repeat" description="ANK" evidence="3">
    <location>
        <begin position="454"/>
        <end position="486"/>
    </location>
</feature>
<dbReference type="InterPro" id="IPR002110">
    <property type="entry name" value="Ankyrin_rpt"/>
</dbReference>
<accession>A0A4E9EMZ4</accession>
<keyword evidence="1" id="KW-0677">Repeat</keyword>
<evidence type="ECO:0000256" key="3">
    <source>
        <dbReference type="PROSITE-ProRule" id="PRU00023"/>
    </source>
</evidence>
<feature type="repeat" description="ANK" evidence="3">
    <location>
        <begin position="520"/>
        <end position="552"/>
    </location>
</feature>
<dbReference type="PRINTS" id="PR01415">
    <property type="entry name" value="ANKYRIN"/>
</dbReference>
<dbReference type="Pfam" id="PF00069">
    <property type="entry name" value="Pkinase"/>
    <property type="match status" value="1"/>
</dbReference>
<feature type="compositionally biased region" description="Polar residues" evidence="4">
    <location>
        <begin position="381"/>
        <end position="392"/>
    </location>
</feature>
<reference evidence="7" key="1">
    <citation type="submission" date="2019-04" db="EMBL/GenBank/DDBJ databases">
        <authorList>
            <person name="Melise S."/>
            <person name="Noan J."/>
            <person name="Okalmin O."/>
        </authorList>
    </citation>
    <scope>NUCLEOTIDE SEQUENCE</scope>
    <source>
        <strain evidence="7">FN9</strain>
    </source>
</reference>
<dbReference type="PANTHER" id="PTHR24198">
    <property type="entry name" value="ANKYRIN REPEAT AND PROTEIN KINASE DOMAIN-CONTAINING PROTEIN"/>
    <property type="match status" value="1"/>
</dbReference>
<feature type="transmembrane region" description="Helical" evidence="5">
    <location>
        <begin position="718"/>
        <end position="735"/>
    </location>
</feature>
<dbReference type="Gene3D" id="1.25.40.20">
    <property type="entry name" value="Ankyrin repeat-containing domain"/>
    <property type="match status" value="4"/>
</dbReference>
<evidence type="ECO:0000256" key="2">
    <source>
        <dbReference type="ARBA" id="ARBA00023043"/>
    </source>
</evidence>
<keyword evidence="5" id="KW-0472">Membrane</keyword>
<evidence type="ECO:0000259" key="6">
    <source>
        <dbReference type="PROSITE" id="PS50011"/>
    </source>
</evidence>
<dbReference type="PROSITE" id="PS00108">
    <property type="entry name" value="PROTEIN_KINASE_ST"/>
    <property type="match status" value="1"/>
</dbReference>
<feature type="transmembrane region" description="Helical" evidence="5">
    <location>
        <begin position="595"/>
        <end position="613"/>
    </location>
</feature>
<dbReference type="InterPro" id="IPR008271">
    <property type="entry name" value="Ser/Thr_kinase_AS"/>
</dbReference>
<dbReference type="PROSITE" id="PS50088">
    <property type="entry name" value="ANK_REPEAT"/>
    <property type="match status" value="5"/>
</dbReference>
<dbReference type="PROSITE" id="PS50011">
    <property type="entry name" value="PROTEIN_KINASE_DOM"/>
    <property type="match status" value="1"/>
</dbReference>
<keyword evidence="5" id="KW-0812">Transmembrane</keyword>
<feature type="repeat" description="ANK" evidence="3">
    <location>
        <begin position="814"/>
        <end position="846"/>
    </location>
</feature>
<feature type="repeat" description="ANK" evidence="3">
    <location>
        <begin position="781"/>
        <end position="813"/>
    </location>
</feature>
<dbReference type="InterPro" id="IPR011009">
    <property type="entry name" value="Kinase-like_dom_sf"/>
</dbReference>
<dbReference type="SUPFAM" id="SSF56112">
    <property type="entry name" value="Protein kinase-like (PK-like)"/>
    <property type="match status" value="1"/>
</dbReference>
<organism evidence="7">
    <name type="scientific">Gibberella zeae</name>
    <name type="common">Wheat head blight fungus</name>
    <name type="synonym">Fusarium graminearum</name>
    <dbReference type="NCBI Taxonomy" id="5518"/>
    <lineage>
        <taxon>Eukaryota</taxon>
        <taxon>Fungi</taxon>
        <taxon>Dikarya</taxon>
        <taxon>Ascomycota</taxon>
        <taxon>Pezizomycotina</taxon>
        <taxon>Sordariomycetes</taxon>
        <taxon>Hypocreomycetidae</taxon>
        <taxon>Hypocreales</taxon>
        <taxon>Nectriaceae</taxon>
        <taxon>Fusarium</taxon>
    </lineage>
</organism>
<dbReference type="InterPro" id="IPR000719">
    <property type="entry name" value="Prot_kinase_dom"/>
</dbReference>
<dbReference type="PANTHER" id="PTHR24198:SF165">
    <property type="entry name" value="ANKYRIN REPEAT-CONTAINING PROTEIN-RELATED"/>
    <property type="match status" value="1"/>
</dbReference>
<feature type="repeat" description="ANK" evidence="3">
    <location>
        <begin position="487"/>
        <end position="519"/>
    </location>
</feature>
<feature type="compositionally biased region" description="Polar residues" evidence="4">
    <location>
        <begin position="353"/>
        <end position="371"/>
    </location>
</feature>
<dbReference type="Gene3D" id="1.10.510.10">
    <property type="entry name" value="Transferase(Phosphotransferase) domain 1"/>
    <property type="match status" value="1"/>
</dbReference>
<protein>
    <recommendedName>
        <fullName evidence="6">Protein kinase domain-containing protein</fullName>
    </recommendedName>
</protein>
<dbReference type="SUPFAM" id="SSF48403">
    <property type="entry name" value="Ankyrin repeat"/>
    <property type="match status" value="2"/>
</dbReference>
<dbReference type="SMART" id="SM00248">
    <property type="entry name" value="ANK"/>
    <property type="match status" value="12"/>
</dbReference>
<dbReference type="EMBL" id="CAAKMV010000196">
    <property type="protein sequence ID" value="VIO64344.1"/>
    <property type="molecule type" value="Genomic_DNA"/>
</dbReference>
<evidence type="ECO:0000256" key="1">
    <source>
        <dbReference type="ARBA" id="ARBA00022737"/>
    </source>
</evidence>
<dbReference type="GO" id="GO:0004672">
    <property type="term" value="F:protein kinase activity"/>
    <property type="evidence" value="ECO:0007669"/>
    <property type="project" value="InterPro"/>
</dbReference>
<feature type="transmembrane region" description="Helical" evidence="5">
    <location>
        <begin position="747"/>
        <end position="764"/>
    </location>
</feature>
<dbReference type="PROSITE" id="PS50297">
    <property type="entry name" value="ANK_REP_REGION"/>
    <property type="match status" value="3"/>
</dbReference>